<name>A0A0L8JDI8_STRVR</name>
<reference evidence="1 2" key="1">
    <citation type="submission" date="2015-06" db="EMBL/GenBank/DDBJ databases">
        <authorList>
            <person name="Hoefler B.C."/>
            <person name="Straight P.D."/>
        </authorList>
    </citation>
    <scope>NUCLEOTIDE SEQUENCE [LARGE SCALE GENOMIC DNA]</scope>
    <source>
        <strain evidence="1 2">NRRL 3427</strain>
    </source>
</reference>
<dbReference type="EMBL" id="LGUP01000388">
    <property type="protein sequence ID" value="KOG11609.1"/>
    <property type="molecule type" value="Genomic_DNA"/>
</dbReference>
<dbReference type="InterPro" id="IPR036689">
    <property type="entry name" value="ESAT-6-like_sf"/>
</dbReference>
<sequence length="94" mass="10531">MRAGIGAVINCWEGVETILAKATADANTMLASWEGSSASAFRNLMAEWLRVMYLANERLKDLDEVLKDVLNEQVAKEGDRAQRMKQLEFNKQLG</sequence>
<proteinExistence type="predicted"/>
<dbReference type="SUPFAM" id="SSF140453">
    <property type="entry name" value="EsxAB dimer-like"/>
    <property type="match status" value="1"/>
</dbReference>
<dbReference type="AlphaFoldDB" id="A0A0L8JDI8"/>
<protein>
    <recommendedName>
        <fullName evidence="3">WXG100 family type VII secretion target</fullName>
    </recommendedName>
</protein>
<organism evidence="1 2">
    <name type="scientific">Streptomyces viridochromogenes</name>
    <dbReference type="NCBI Taxonomy" id="1938"/>
    <lineage>
        <taxon>Bacteria</taxon>
        <taxon>Bacillati</taxon>
        <taxon>Actinomycetota</taxon>
        <taxon>Actinomycetes</taxon>
        <taxon>Kitasatosporales</taxon>
        <taxon>Streptomycetaceae</taxon>
        <taxon>Streptomyces</taxon>
    </lineage>
</organism>
<dbReference type="PATRIC" id="fig|1938.6.peg.7291"/>
<comment type="caution">
    <text evidence="1">The sequence shown here is derived from an EMBL/GenBank/DDBJ whole genome shotgun (WGS) entry which is preliminary data.</text>
</comment>
<accession>A0A0L8JDI8</accession>
<dbReference type="Gene3D" id="1.10.287.1060">
    <property type="entry name" value="ESAT-6-like"/>
    <property type="match status" value="1"/>
</dbReference>
<evidence type="ECO:0000313" key="1">
    <source>
        <dbReference type="EMBL" id="KOG11609.1"/>
    </source>
</evidence>
<dbReference type="Pfam" id="PF06013">
    <property type="entry name" value="WXG100"/>
    <property type="match status" value="1"/>
</dbReference>
<evidence type="ECO:0008006" key="3">
    <source>
        <dbReference type="Google" id="ProtNLM"/>
    </source>
</evidence>
<gene>
    <name evidence="1" type="ORF">ADK34_33920</name>
</gene>
<evidence type="ECO:0000313" key="2">
    <source>
        <dbReference type="Proteomes" id="UP000037023"/>
    </source>
</evidence>
<dbReference type="Proteomes" id="UP000037023">
    <property type="component" value="Unassembled WGS sequence"/>
</dbReference>
<dbReference type="InterPro" id="IPR010310">
    <property type="entry name" value="T7SS_ESAT-6-like"/>
</dbReference>